<keyword evidence="4" id="KW-0342">GTP-binding</keyword>
<proteinExistence type="inferred from homology"/>
<evidence type="ECO:0000256" key="5">
    <source>
        <dbReference type="ARBA" id="ARBA00023288"/>
    </source>
</evidence>
<evidence type="ECO:0000256" key="2">
    <source>
        <dbReference type="ARBA" id="ARBA00010142"/>
    </source>
</evidence>
<dbReference type="NCBIfam" id="TIGR00231">
    <property type="entry name" value="small_GTP"/>
    <property type="match status" value="1"/>
</dbReference>
<dbReference type="SUPFAM" id="SSF52540">
    <property type="entry name" value="P-loop containing nucleoside triphosphate hydrolases"/>
    <property type="match status" value="1"/>
</dbReference>
<dbReference type="GO" id="GO:0005525">
    <property type="term" value="F:GTP binding"/>
    <property type="evidence" value="ECO:0007669"/>
    <property type="project" value="UniProtKB-KW"/>
</dbReference>
<dbReference type="InterPro" id="IPR005225">
    <property type="entry name" value="Small_GTP-bd"/>
</dbReference>
<dbReference type="InterPro" id="IPR001806">
    <property type="entry name" value="Small_GTPase"/>
</dbReference>
<comment type="similarity">
    <text evidence="1">Belongs to the small GTPase superfamily. Rab family.</text>
</comment>
<organism evidence="6 7">
    <name type="scientific">Entamoeba invadens IP1</name>
    <dbReference type="NCBI Taxonomy" id="370355"/>
    <lineage>
        <taxon>Eukaryota</taxon>
        <taxon>Amoebozoa</taxon>
        <taxon>Evosea</taxon>
        <taxon>Archamoebae</taxon>
        <taxon>Mastigamoebida</taxon>
        <taxon>Entamoebidae</taxon>
        <taxon>Entamoeba</taxon>
    </lineage>
</organism>
<evidence type="ECO:0000256" key="3">
    <source>
        <dbReference type="ARBA" id="ARBA00022741"/>
    </source>
</evidence>
<keyword evidence="3" id="KW-0547">Nucleotide-binding</keyword>
<dbReference type="AlphaFoldDB" id="A0A0A1TYI9"/>
<sequence length="233" mass="26783">MQQQKRCYNTQTSDNETTTLETLPRGMSDVLNDEFLQMQTSHLSKKILMVGNDGVGKSCFVGQFCNGVYKENKDNQMCQLKLVHFNELEMQLQIWDVCGRQRNCMMSGKYYDKTDGIFLMYDVTDPVSFESVKGYMKDIKYHSPTTATKFLVGNKKDLAANQNVSPHEAEELARNEGFIFREISTKSKSEVDDLFQLMIEKIGMKEGEKQINDSLEEVPKTKKKQKKDCCLIC</sequence>
<dbReference type="CDD" id="cd00154">
    <property type="entry name" value="Rab"/>
    <property type="match status" value="1"/>
</dbReference>
<evidence type="ECO:0000256" key="4">
    <source>
        <dbReference type="ARBA" id="ARBA00023134"/>
    </source>
</evidence>
<dbReference type="VEuPathDB" id="AmoebaDB:EIN_172650"/>
<evidence type="ECO:0000313" key="7">
    <source>
        <dbReference type="Proteomes" id="UP000014680"/>
    </source>
</evidence>
<evidence type="ECO:0000313" key="6">
    <source>
        <dbReference type="EMBL" id="ELP84620.1"/>
    </source>
</evidence>
<accession>A0A0A1TYI9</accession>
<dbReference type="Gene3D" id="3.40.50.300">
    <property type="entry name" value="P-loop containing nucleotide triphosphate hydrolases"/>
    <property type="match status" value="1"/>
</dbReference>
<keyword evidence="7" id="KW-1185">Reference proteome</keyword>
<dbReference type="EMBL" id="KB207112">
    <property type="protein sequence ID" value="ELP84620.1"/>
    <property type="molecule type" value="Genomic_DNA"/>
</dbReference>
<evidence type="ECO:0000256" key="1">
    <source>
        <dbReference type="ARBA" id="ARBA00006270"/>
    </source>
</evidence>
<dbReference type="GO" id="GO:0003924">
    <property type="term" value="F:GTPase activity"/>
    <property type="evidence" value="ECO:0007669"/>
    <property type="project" value="InterPro"/>
</dbReference>
<dbReference type="FunFam" id="3.40.50.300:FF:001447">
    <property type="entry name" value="Ras-related protein Rab-1B"/>
    <property type="match status" value="1"/>
</dbReference>
<reference evidence="6 7" key="1">
    <citation type="submission" date="2012-10" db="EMBL/GenBank/DDBJ databases">
        <authorList>
            <person name="Zafar N."/>
            <person name="Inman J."/>
            <person name="Hall N."/>
            <person name="Lorenzi H."/>
            <person name="Caler E."/>
        </authorList>
    </citation>
    <scope>NUCLEOTIDE SEQUENCE [LARGE SCALE GENOMIC DNA]</scope>
    <source>
        <strain evidence="6 7">IP1</strain>
    </source>
</reference>
<dbReference type="SMART" id="SM00174">
    <property type="entry name" value="RHO"/>
    <property type="match status" value="1"/>
</dbReference>
<dbReference type="PROSITE" id="PS51419">
    <property type="entry name" value="RAB"/>
    <property type="match status" value="1"/>
</dbReference>
<name>A0A0A1TYI9_ENTIV</name>
<gene>
    <name evidence="6" type="ORF">EIN_172650</name>
</gene>
<dbReference type="Proteomes" id="UP000014680">
    <property type="component" value="Unassembled WGS sequence"/>
</dbReference>
<dbReference type="SMART" id="SM00173">
    <property type="entry name" value="RAS"/>
    <property type="match status" value="1"/>
</dbReference>
<protein>
    <submittedName>
        <fullName evidence="6">Uncharacterized protein</fullName>
    </submittedName>
</protein>
<dbReference type="KEGG" id="eiv:EIN_172650"/>
<dbReference type="OMA" id="HFNELEM"/>
<dbReference type="SMART" id="SM00175">
    <property type="entry name" value="RAB"/>
    <property type="match status" value="1"/>
</dbReference>
<dbReference type="InterPro" id="IPR050227">
    <property type="entry name" value="Rab"/>
</dbReference>
<dbReference type="OrthoDB" id="10002389at2759"/>
<dbReference type="GeneID" id="14883695"/>
<dbReference type="Pfam" id="PF00071">
    <property type="entry name" value="Ras"/>
    <property type="match status" value="1"/>
</dbReference>
<dbReference type="RefSeq" id="XP_004183966.1">
    <property type="nucleotide sequence ID" value="XM_004183918.1"/>
</dbReference>
<dbReference type="PANTHER" id="PTHR47977">
    <property type="entry name" value="RAS-RELATED PROTEIN RAB"/>
    <property type="match status" value="1"/>
</dbReference>
<keyword evidence="5" id="KW-0449">Lipoprotein</keyword>
<dbReference type="PRINTS" id="PR00449">
    <property type="entry name" value="RASTRNSFRMNG"/>
</dbReference>
<comment type="similarity">
    <text evidence="2">Belongs to the small GTPase superfamily. Rho family.</text>
</comment>
<dbReference type="PROSITE" id="PS51421">
    <property type="entry name" value="RAS"/>
    <property type="match status" value="1"/>
</dbReference>
<dbReference type="InterPro" id="IPR027417">
    <property type="entry name" value="P-loop_NTPase"/>
</dbReference>